<dbReference type="Pfam" id="PF24981">
    <property type="entry name" value="Beta-prop_ATRN-LZTR1"/>
    <property type="match status" value="1"/>
</dbReference>
<dbReference type="OMA" id="SSVQWVG"/>
<keyword evidence="4" id="KW-1133">Transmembrane helix</keyword>
<evidence type="ECO:0000313" key="6">
    <source>
        <dbReference type="EMBL" id="ORE20801.1"/>
    </source>
</evidence>
<feature type="region of interest" description="Disordered" evidence="3">
    <location>
        <begin position="492"/>
        <end position="511"/>
    </location>
</feature>
<dbReference type="Gene3D" id="2.120.10.80">
    <property type="entry name" value="Kelch-type beta propeller"/>
    <property type="match status" value="2"/>
</dbReference>
<name>A0A1X0S9H9_RHIZD</name>
<feature type="compositionally biased region" description="Basic and acidic residues" evidence="3">
    <location>
        <begin position="456"/>
        <end position="475"/>
    </location>
</feature>
<dbReference type="InterPro" id="IPR015915">
    <property type="entry name" value="Kelch-typ_b-propeller"/>
</dbReference>
<dbReference type="SUPFAM" id="SSF117281">
    <property type="entry name" value="Kelch motif"/>
    <property type="match status" value="1"/>
</dbReference>
<evidence type="ECO:0000259" key="5">
    <source>
        <dbReference type="Pfam" id="PF24981"/>
    </source>
</evidence>
<dbReference type="InterPro" id="IPR056737">
    <property type="entry name" value="Beta-prop_ATRN-MKLN-like"/>
</dbReference>
<proteinExistence type="predicted"/>
<sequence length="633" mass="70869">MIKGRKYSTAHYSSTGLIYILGGTESISNSHSEYASNLLTLHFEKTDYSLHLAASDIEHSFLLPSIGHTSHLLNHSIITVLGLHPSYNDTPRIVLSSSNQTNHSQLSPSHRYKHTSVLVDDRLYVIGGLSAKTHRPAHDANWVYFLSNKTWAQLPTHTLVAGHVSISYERWIISCFGQQQGELKMSNRCIWFDTNTFQSTIVTNHSPVEEWPTARSYASVVTLPNQSTHVLFGGKNERDILDDLWQLDIQAPFQMTWTKLEHSHKGRSGHAGVLIDDLILYYGGQDGPESMVNEPIYFNTTSKRWVTKEKPVFLYQRDVQDSALNGAQRISGGAIGGIIVCVIAIVAAGIGFFIWRRYKQQRHVHSESRAARFSQSPNNVSLQQLAYGEKVQMTNSMIFDDERKPAPFLSLPELAVTNSNNTRISAISLGAEFKFSTEDYYRRQSAQSSNLSSQRMEQDKTSLDKSPETSNKKLDTGTSGFKRLTFNLFSNSSSLHPDTDTNQTLGDKRGQSGIFQLRGSRLLQARASTMSNGNYPGMTYSNHSRQSLGGKSVSSVQWVGFNDTMDYKGNKWRDSSTSSLHLAVKNAANRASSHYTSDSTQSTPRSPMFPHHLRDSVAIQYHQENSSKQSIRS</sequence>
<protein>
    <recommendedName>
        <fullName evidence="5">Attractin/MKLN-like beta-propeller domain-containing protein</fullName>
    </recommendedName>
</protein>
<reference evidence="6 7" key="1">
    <citation type="journal article" date="2016" name="Proc. Natl. Acad. Sci. U.S.A.">
        <title>Lipid metabolic changes in an early divergent fungus govern the establishment of a mutualistic symbiosis with endobacteria.</title>
        <authorList>
            <person name="Lastovetsky O.A."/>
            <person name="Gaspar M.L."/>
            <person name="Mondo S.J."/>
            <person name="LaButti K.M."/>
            <person name="Sandor L."/>
            <person name="Grigoriev I.V."/>
            <person name="Henry S.A."/>
            <person name="Pawlowska T.E."/>
        </authorList>
    </citation>
    <scope>NUCLEOTIDE SEQUENCE [LARGE SCALE GENOMIC DNA]</scope>
    <source>
        <strain evidence="6 7">ATCC 11559</strain>
    </source>
</reference>
<feature type="compositionally biased region" description="Polar residues" evidence="3">
    <location>
        <begin position="591"/>
        <end position="605"/>
    </location>
</feature>
<keyword evidence="2" id="KW-0677">Repeat</keyword>
<feature type="region of interest" description="Disordered" evidence="3">
    <location>
        <begin position="591"/>
        <end position="610"/>
    </location>
</feature>
<gene>
    <name evidence="6" type="ORF">BCV71DRAFT_225498</name>
</gene>
<dbReference type="PANTHER" id="PTHR46093">
    <property type="entry name" value="ACYL-COA-BINDING DOMAIN-CONTAINING PROTEIN 5"/>
    <property type="match status" value="1"/>
</dbReference>
<evidence type="ECO:0000256" key="3">
    <source>
        <dbReference type="SAM" id="MobiDB-lite"/>
    </source>
</evidence>
<dbReference type="EMBL" id="KV921288">
    <property type="protein sequence ID" value="ORE20801.1"/>
    <property type="molecule type" value="Genomic_DNA"/>
</dbReference>
<keyword evidence="4" id="KW-0812">Transmembrane</keyword>
<feature type="domain" description="Attractin/MKLN-like beta-propeller" evidence="5">
    <location>
        <begin position="99"/>
        <end position="290"/>
    </location>
</feature>
<accession>A0A1X0S9H9</accession>
<evidence type="ECO:0000313" key="7">
    <source>
        <dbReference type="Proteomes" id="UP000242381"/>
    </source>
</evidence>
<evidence type="ECO:0000256" key="4">
    <source>
        <dbReference type="SAM" id="Phobius"/>
    </source>
</evidence>
<dbReference type="PANTHER" id="PTHR46093:SF18">
    <property type="entry name" value="FIBRONECTIN TYPE-III DOMAIN-CONTAINING PROTEIN"/>
    <property type="match status" value="1"/>
</dbReference>
<dbReference type="AlphaFoldDB" id="A0A1X0S9H9"/>
<dbReference type="Proteomes" id="UP000242381">
    <property type="component" value="Unassembled WGS sequence"/>
</dbReference>
<feature type="region of interest" description="Disordered" evidence="3">
    <location>
        <begin position="445"/>
        <end position="477"/>
    </location>
</feature>
<keyword evidence="1" id="KW-0880">Kelch repeat</keyword>
<organism evidence="6 7">
    <name type="scientific">Rhizopus microsporus</name>
    <dbReference type="NCBI Taxonomy" id="58291"/>
    <lineage>
        <taxon>Eukaryota</taxon>
        <taxon>Fungi</taxon>
        <taxon>Fungi incertae sedis</taxon>
        <taxon>Mucoromycota</taxon>
        <taxon>Mucoromycotina</taxon>
        <taxon>Mucoromycetes</taxon>
        <taxon>Mucorales</taxon>
        <taxon>Mucorineae</taxon>
        <taxon>Rhizopodaceae</taxon>
        <taxon>Rhizopus</taxon>
    </lineage>
</organism>
<feature type="compositionally biased region" description="Polar residues" evidence="3">
    <location>
        <begin position="445"/>
        <end position="455"/>
    </location>
</feature>
<evidence type="ECO:0000256" key="2">
    <source>
        <dbReference type="ARBA" id="ARBA00022737"/>
    </source>
</evidence>
<evidence type="ECO:0000256" key="1">
    <source>
        <dbReference type="ARBA" id="ARBA00022441"/>
    </source>
</evidence>
<keyword evidence="4" id="KW-0472">Membrane</keyword>
<feature type="transmembrane region" description="Helical" evidence="4">
    <location>
        <begin position="334"/>
        <end position="355"/>
    </location>
</feature>
<dbReference type="VEuPathDB" id="FungiDB:BCV72DRAFT_306519"/>